<dbReference type="NCBIfam" id="TIGR04043">
    <property type="entry name" value="rSAM_MSMEG_0568"/>
    <property type="match status" value="1"/>
</dbReference>
<dbReference type="STRING" id="502025.Hoch_4750"/>
<dbReference type="KEGG" id="hoh:Hoch_4750"/>
<dbReference type="NCBIfam" id="NF045502">
    <property type="entry name" value="variant_rSAM"/>
    <property type="match status" value="1"/>
</dbReference>
<evidence type="ECO:0000256" key="7">
    <source>
        <dbReference type="SAM" id="MobiDB-lite"/>
    </source>
</evidence>
<dbReference type="PANTHER" id="PTHR43076">
    <property type="entry name" value="FO SYNTHASE (COFH)"/>
    <property type="match status" value="1"/>
</dbReference>
<organism evidence="9 10">
    <name type="scientific">Haliangium ochraceum (strain DSM 14365 / JCM 11303 / SMP-2)</name>
    <dbReference type="NCBI Taxonomy" id="502025"/>
    <lineage>
        <taxon>Bacteria</taxon>
        <taxon>Pseudomonadati</taxon>
        <taxon>Myxococcota</taxon>
        <taxon>Polyangia</taxon>
        <taxon>Haliangiales</taxon>
        <taxon>Kofleriaceae</taxon>
        <taxon>Haliangium</taxon>
    </lineage>
</organism>
<evidence type="ECO:0000256" key="3">
    <source>
        <dbReference type="ARBA" id="ARBA00022691"/>
    </source>
</evidence>
<dbReference type="SMART" id="SM00729">
    <property type="entry name" value="Elp3"/>
    <property type="match status" value="1"/>
</dbReference>
<evidence type="ECO:0000256" key="1">
    <source>
        <dbReference type="ARBA" id="ARBA00001966"/>
    </source>
</evidence>
<gene>
    <name evidence="9" type="ordered locus">Hoch_4750</name>
</gene>
<evidence type="ECO:0000313" key="9">
    <source>
        <dbReference type="EMBL" id="ACY17240.1"/>
    </source>
</evidence>
<comment type="cofactor">
    <cofactor evidence="1">
        <name>[4Fe-4S] cluster</name>
        <dbReference type="ChEBI" id="CHEBI:49883"/>
    </cofactor>
</comment>
<keyword evidence="4" id="KW-0479">Metal-binding</keyword>
<evidence type="ECO:0000256" key="5">
    <source>
        <dbReference type="ARBA" id="ARBA00023004"/>
    </source>
</evidence>
<proteinExistence type="predicted"/>
<dbReference type="GO" id="GO:0051539">
    <property type="term" value="F:4 iron, 4 sulfur cluster binding"/>
    <property type="evidence" value="ECO:0007669"/>
    <property type="project" value="UniProtKB-KW"/>
</dbReference>
<dbReference type="EMBL" id="CP001804">
    <property type="protein sequence ID" value="ACY17240.1"/>
    <property type="molecule type" value="Genomic_DNA"/>
</dbReference>
<dbReference type="GO" id="GO:0044689">
    <property type="term" value="F:7,8-didemethyl-8-hydroxy-5-deazariboflavin synthase activity"/>
    <property type="evidence" value="ECO:0007669"/>
    <property type="project" value="TreeGrafter"/>
</dbReference>
<feature type="region of interest" description="Disordered" evidence="7">
    <location>
        <begin position="1"/>
        <end position="22"/>
    </location>
</feature>
<keyword evidence="5" id="KW-0408">Iron</keyword>
<dbReference type="InterPro" id="IPR013785">
    <property type="entry name" value="Aldolase_TIM"/>
</dbReference>
<protein>
    <submittedName>
        <fullName evidence="9">Radical SAM domain protein</fullName>
    </submittedName>
</protein>
<dbReference type="RefSeq" id="WP_012829838.1">
    <property type="nucleotide sequence ID" value="NC_013440.1"/>
</dbReference>
<evidence type="ECO:0000259" key="8">
    <source>
        <dbReference type="PROSITE" id="PS51918"/>
    </source>
</evidence>
<dbReference type="GO" id="GO:0046872">
    <property type="term" value="F:metal ion binding"/>
    <property type="evidence" value="ECO:0007669"/>
    <property type="project" value="UniProtKB-KW"/>
</dbReference>
<feature type="domain" description="Radical SAM core" evidence="8">
    <location>
        <begin position="122"/>
        <end position="356"/>
    </location>
</feature>
<dbReference type="Gene3D" id="3.20.20.70">
    <property type="entry name" value="Aldolase class I"/>
    <property type="match status" value="1"/>
</dbReference>
<name>D0LSL8_HALO1</name>
<dbReference type="InterPro" id="IPR006638">
    <property type="entry name" value="Elp3/MiaA/NifB-like_rSAM"/>
</dbReference>
<feature type="compositionally biased region" description="Low complexity" evidence="7">
    <location>
        <begin position="10"/>
        <end position="22"/>
    </location>
</feature>
<dbReference type="SUPFAM" id="SSF102114">
    <property type="entry name" value="Radical SAM enzymes"/>
    <property type="match status" value="1"/>
</dbReference>
<dbReference type="InterPro" id="IPR058240">
    <property type="entry name" value="rSAM_sf"/>
</dbReference>
<keyword evidence="2" id="KW-0004">4Fe-4S</keyword>
<keyword evidence="3" id="KW-0949">S-adenosyl-L-methionine</keyword>
<dbReference type="SFLD" id="SFLDS00029">
    <property type="entry name" value="Radical_SAM"/>
    <property type="match status" value="1"/>
</dbReference>
<dbReference type="SFLD" id="SFLDG01107">
    <property type="entry name" value="Uncharacterised_Radical_SAM_Su"/>
    <property type="match status" value="1"/>
</dbReference>
<sequence>MSSTRKSDTPSASAPAPALLAELQALGVSDPDDAGASARRGGAGPSDHRALTFADRTVMVPVLSSRAQTSPYRLRVLSGGSRGQAHIERAGRVVARVHTTGRPRFYDLHTAEGVPYWKIALLHSRDVLASTVLQTCVRYTKQGDACQFCSIGDSLAGGRTLPRKRPEQLAEVAAAAVRLDGISQVVLTTGTPAAADRGAAHLAACCAAIRARVDVPIQVQCEPPDDLAWLARLREAGADAVGMHLEAVTPEVRARVLPGKARVPLAAYERAFRVALEHFGRGQVSTYILAGLGDTDRAIIAACERLAAMGVYPFVVPFTPLQGTPMAEVAPPDSGRMDELYRAVAAILAREGLSSRDAKAGCAKCGACSGLASHEKAAG</sequence>
<evidence type="ECO:0000313" key="10">
    <source>
        <dbReference type="Proteomes" id="UP000001880"/>
    </source>
</evidence>
<dbReference type="InterPro" id="IPR007197">
    <property type="entry name" value="rSAM"/>
</dbReference>
<evidence type="ECO:0000256" key="2">
    <source>
        <dbReference type="ARBA" id="ARBA00022485"/>
    </source>
</evidence>
<dbReference type="PROSITE" id="PS51918">
    <property type="entry name" value="RADICAL_SAM"/>
    <property type="match status" value="1"/>
</dbReference>
<accession>D0LSL8</accession>
<dbReference type="HOGENOM" id="CLU_041526_0_0_7"/>
<dbReference type="InterPro" id="IPR016779">
    <property type="entry name" value="rSAM_MSMEG0568"/>
</dbReference>
<dbReference type="OrthoDB" id="9147217at2"/>
<reference evidence="9 10" key="1">
    <citation type="journal article" date="2010" name="Stand. Genomic Sci.">
        <title>Complete genome sequence of Haliangium ochraceum type strain (SMP-2).</title>
        <authorList>
            <consortium name="US DOE Joint Genome Institute (JGI-PGF)"/>
            <person name="Ivanova N."/>
            <person name="Daum C."/>
            <person name="Lang E."/>
            <person name="Abt B."/>
            <person name="Kopitz M."/>
            <person name="Saunders E."/>
            <person name="Lapidus A."/>
            <person name="Lucas S."/>
            <person name="Glavina Del Rio T."/>
            <person name="Nolan M."/>
            <person name="Tice H."/>
            <person name="Copeland A."/>
            <person name="Cheng J.F."/>
            <person name="Chen F."/>
            <person name="Bruce D."/>
            <person name="Goodwin L."/>
            <person name="Pitluck S."/>
            <person name="Mavromatis K."/>
            <person name="Pati A."/>
            <person name="Mikhailova N."/>
            <person name="Chen A."/>
            <person name="Palaniappan K."/>
            <person name="Land M."/>
            <person name="Hauser L."/>
            <person name="Chang Y.J."/>
            <person name="Jeffries C.D."/>
            <person name="Detter J.C."/>
            <person name="Brettin T."/>
            <person name="Rohde M."/>
            <person name="Goker M."/>
            <person name="Bristow J."/>
            <person name="Markowitz V."/>
            <person name="Eisen J.A."/>
            <person name="Hugenholtz P."/>
            <person name="Kyrpides N.C."/>
            <person name="Klenk H.P."/>
        </authorList>
    </citation>
    <scope>NUCLEOTIDE SEQUENCE [LARGE SCALE GENOMIC DNA]</scope>
    <source>
        <strain evidence="10">DSM 14365 / CIP 107738 / JCM 11303 / AJ 13395 / SMP-2</strain>
    </source>
</reference>
<dbReference type="Pfam" id="PF04055">
    <property type="entry name" value="Radical_SAM"/>
    <property type="match status" value="1"/>
</dbReference>
<dbReference type="eggNOG" id="COG2516">
    <property type="taxonomic scope" value="Bacteria"/>
</dbReference>
<keyword evidence="10" id="KW-1185">Reference proteome</keyword>
<dbReference type="Proteomes" id="UP000001880">
    <property type="component" value="Chromosome"/>
</dbReference>
<dbReference type="PANTHER" id="PTHR43076:SF1">
    <property type="entry name" value="LIPOYL SYNTHASE 2"/>
    <property type="match status" value="1"/>
</dbReference>
<dbReference type="CDD" id="cd01335">
    <property type="entry name" value="Radical_SAM"/>
    <property type="match status" value="1"/>
</dbReference>
<dbReference type="AlphaFoldDB" id="D0LSL8"/>
<dbReference type="InterPro" id="IPR034405">
    <property type="entry name" value="F420"/>
</dbReference>
<evidence type="ECO:0000256" key="6">
    <source>
        <dbReference type="ARBA" id="ARBA00023014"/>
    </source>
</evidence>
<evidence type="ECO:0000256" key="4">
    <source>
        <dbReference type="ARBA" id="ARBA00022723"/>
    </source>
</evidence>
<keyword evidence="6" id="KW-0411">Iron-sulfur</keyword>